<organism evidence="1 2">
    <name type="scientific">Haliaeetus albicilla</name>
    <name type="common">White-tailed sea-eagle</name>
    <name type="synonym">Falco albicilla</name>
    <dbReference type="NCBI Taxonomy" id="8969"/>
    <lineage>
        <taxon>Eukaryota</taxon>
        <taxon>Metazoa</taxon>
        <taxon>Chordata</taxon>
        <taxon>Craniata</taxon>
        <taxon>Vertebrata</taxon>
        <taxon>Euteleostomi</taxon>
        <taxon>Archelosauria</taxon>
        <taxon>Archosauria</taxon>
        <taxon>Dinosauria</taxon>
        <taxon>Saurischia</taxon>
        <taxon>Theropoda</taxon>
        <taxon>Coelurosauria</taxon>
        <taxon>Aves</taxon>
        <taxon>Neognathae</taxon>
        <taxon>Neoaves</taxon>
        <taxon>Telluraves</taxon>
        <taxon>Accipitrimorphae</taxon>
        <taxon>Accipitriformes</taxon>
        <taxon>Accipitridae</taxon>
        <taxon>Accipitrinae</taxon>
        <taxon>Haliaeetus</taxon>
    </lineage>
</organism>
<evidence type="ECO:0000313" key="2">
    <source>
        <dbReference type="Proteomes" id="UP000054379"/>
    </source>
</evidence>
<sequence>AQGCIKEFEPSIFSFSISSEFSTHIGSAAETKEHAEWVELSLPTSSGFCFNAGVFEALWEAFLGCVVACTTWLVKRCLLRCSLWGLCTGNSTLVSLARSIFFFNTFTEGDNCLGEATSEDETADSWGD</sequence>
<dbReference type="AlphaFoldDB" id="A0A091NW77"/>
<dbReference type="EMBL" id="KK642142">
    <property type="protein sequence ID" value="KFP96642.1"/>
    <property type="molecule type" value="Genomic_DNA"/>
</dbReference>
<name>A0A091NW77_HALAL</name>
<evidence type="ECO:0000313" key="1">
    <source>
        <dbReference type="EMBL" id="KFP96642.1"/>
    </source>
</evidence>
<gene>
    <name evidence="1" type="ORF">N329_03275</name>
</gene>
<reference evidence="1 2" key="1">
    <citation type="submission" date="2014-04" db="EMBL/GenBank/DDBJ databases">
        <title>Genome evolution of avian class.</title>
        <authorList>
            <person name="Zhang G."/>
            <person name="Li C."/>
        </authorList>
    </citation>
    <scope>NUCLEOTIDE SEQUENCE [LARGE SCALE GENOMIC DNA]</scope>
    <source>
        <strain evidence="1">BGI_N329</strain>
    </source>
</reference>
<feature type="non-terminal residue" evidence="1">
    <location>
        <position position="1"/>
    </location>
</feature>
<accession>A0A091NW77</accession>
<dbReference type="Proteomes" id="UP000054379">
    <property type="component" value="Unassembled WGS sequence"/>
</dbReference>
<proteinExistence type="predicted"/>
<feature type="non-terminal residue" evidence="1">
    <location>
        <position position="128"/>
    </location>
</feature>
<protein>
    <submittedName>
        <fullName evidence="1">Uncharacterized protein</fullName>
    </submittedName>
</protein>